<evidence type="ECO:0000313" key="16">
    <source>
        <dbReference type="EMBL" id="BBI98955.1"/>
    </source>
</evidence>
<accession>A0AAN1SZF7</accession>
<keyword evidence="3" id="KW-0488">Methylation</keyword>
<feature type="region of interest" description="Disordered" evidence="11">
    <location>
        <begin position="516"/>
        <end position="536"/>
    </location>
</feature>
<dbReference type="Pfam" id="PF08447">
    <property type="entry name" value="PAS_3"/>
    <property type="match status" value="1"/>
</dbReference>
<dbReference type="SUPFAM" id="SSF58104">
    <property type="entry name" value="Methyl-accepting chemotaxis protein (MCP) signaling domain"/>
    <property type="match status" value="1"/>
</dbReference>
<dbReference type="InterPro" id="IPR003660">
    <property type="entry name" value="HAMP_dom"/>
</dbReference>
<evidence type="ECO:0000256" key="3">
    <source>
        <dbReference type="ARBA" id="ARBA00022481"/>
    </source>
</evidence>
<feature type="transmembrane region" description="Helical" evidence="12">
    <location>
        <begin position="165"/>
        <end position="184"/>
    </location>
</feature>
<organism evidence="16 17">
    <name type="scientific">Ferrigenium kumadai</name>
    <dbReference type="NCBI Taxonomy" id="1682490"/>
    <lineage>
        <taxon>Bacteria</taxon>
        <taxon>Pseudomonadati</taxon>
        <taxon>Pseudomonadota</taxon>
        <taxon>Betaproteobacteria</taxon>
        <taxon>Nitrosomonadales</taxon>
        <taxon>Gallionellaceae</taxon>
        <taxon>Ferrigenium</taxon>
    </lineage>
</organism>
<evidence type="ECO:0000259" key="14">
    <source>
        <dbReference type="PROSITE" id="PS50112"/>
    </source>
</evidence>
<feature type="domain" description="HAMP" evidence="15">
    <location>
        <begin position="224"/>
        <end position="276"/>
    </location>
</feature>
<dbReference type="KEGG" id="fku:FGKAn22_06480"/>
<dbReference type="PROSITE" id="PS50111">
    <property type="entry name" value="CHEMOTAXIS_TRANSDUC_2"/>
    <property type="match status" value="1"/>
</dbReference>
<dbReference type="InterPro" id="IPR051310">
    <property type="entry name" value="MCP_chemotaxis"/>
</dbReference>
<evidence type="ECO:0000313" key="17">
    <source>
        <dbReference type="Proteomes" id="UP001319121"/>
    </source>
</evidence>
<dbReference type="InterPro" id="IPR000014">
    <property type="entry name" value="PAS"/>
</dbReference>
<dbReference type="GO" id="GO:0052131">
    <property type="term" value="P:positive aerotaxis"/>
    <property type="evidence" value="ECO:0007669"/>
    <property type="project" value="UniProtKB-ARBA"/>
</dbReference>
<keyword evidence="7 12" id="KW-1133">Transmembrane helix</keyword>
<keyword evidence="10" id="KW-0807">Transducer</keyword>
<keyword evidence="8 12" id="KW-0472">Membrane</keyword>
<evidence type="ECO:0000259" key="13">
    <source>
        <dbReference type="PROSITE" id="PS50111"/>
    </source>
</evidence>
<dbReference type="Pfam" id="PF00672">
    <property type="entry name" value="HAMP"/>
    <property type="match status" value="1"/>
</dbReference>
<evidence type="ECO:0000256" key="11">
    <source>
        <dbReference type="SAM" id="MobiDB-lite"/>
    </source>
</evidence>
<sequence>MRVNLPVTNVGRHLNEGEYIVSKTDLKGRITYINRPFLEMSGFTEQELLGASHNIVRHPDMPPEAYKDLWRTLQSGKPWRGLVKNRCKNGDYYWVEANANPIWENGQITGYMSLRTKPGAEQVKAAEQLYRRFREGTAKGITIKEGKVVPTGWRGRLAAMSDLSIHARVSLACAFVGLIILALGGEALHAIGRDTVSDAHTGEIGLLVTAALATVLWIWWLLSFRVLRPLEQAVRSCQVIAAGDVSLLKSVEYHGEVGRLMHAINTMAGNIASIVTDVRGAAGELASASEEISSTAQSLSQSSSEQASNVEEISASVEQMSSAIQKNTENTKLTDSMATQAATQASEGSEAVLQTVAAMKQIAAKIGIIDDIAYQTNLLALNAAIEAARAGDAGRGFAVVAAEVRALAERSQVAAQEIGGVAGSSVELAERAGRLLEQMVPAINKTSGLVQEIAESSMEQSGGVAQINTAMMQMSQATQHNASGSEELAATSQALSSQAETLQQLVGFFKMNSGTPISAGKRPAAKRSARQSPAYA</sequence>
<evidence type="ECO:0000256" key="1">
    <source>
        <dbReference type="ARBA" id="ARBA00004429"/>
    </source>
</evidence>
<dbReference type="InterPro" id="IPR004090">
    <property type="entry name" value="Chemotax_Me-accpt_rcpt"/>
</dbReference>
<evidence type="ECO:0000256" key="4">
    <source>
        <dbReference type="ARBA" id="ARBA00022500"/>
    </source>
</evidence>
<dbReference type="CDD" id="cd11386">
    <property type="entry name" value="MCP_signal"/>
    <property type="match status" value="1"/>
</dbReference>
<keyword evidence="5" id="KW-0997">Cell inner membrane</keyword>
<gene>
    <name evidence="16" type="ORF">FGKAn22_06480</name>
</gene>
<dbReference type="Proteomes" id="UP001319121">
    <property type="component" value="Chromosome"/>
</dbReference>
<dbReference type="InterPro" id="IPR035965">
    <property type="entry name" value="PAS-like_dom_sf"/>
</dbReference>
<keyword evidence="2" id="KW-1003">Cell membrane</keyword>
<evidence type="ECO:0000256" key="10">
    <source>
        <dbReference type="PROSITE-ProRule" id="PRU00284"/>
    </source>
</evidence>
<dbReference type="PANTHER" id="PTHR43531:SF11">
    <property type="entry name" value="METHYL-ACCEPTING CHEMOTAXIS PROTEIN 3"/>
    <property type="match status" value="1"/>
</dbReference>
<dbReference type="SMART" id="SM00283">
    <property type="entry name" value="MA"/>
    <property type="match status" value="1"/>
</dbReference>
<keyword evidence="4" id="KW-0145">Chemotaxis</keyword>
<dbReference type="Gene3D" id="3.30.450.20">
    <property type="entry name" value="PAS domain"/>
    <property type="match status" value="1"/>
</dbReference>
<dbReference type="FunFam" id="1.10.287.950:FF:000001">
    <property type="entry name" value="Methyl-accepting chemotaxis sensory transducer"/>
    <property type="match status" value="1"/>
</dbReference>
<keyword evidence="6 12" id="KW-0812">Transmembrane</keyword>
<dbReference type="PRINTS" id="PR00260">
    <property type="entry name" value="CHEMTRNSDUCR"/>
</dbReference>
<dbReference type="GO" id="GO:0004888">
    <property type="term" value="F:transmembrane signaling receptor activity"/>
    <property type="evidence" value="ECO:0007669"/>
    <property type="project" value="InterPro"/>
</dbReference>
<feature type="transmembrane region" description="Helical" evidence="12">
    <location>
        <begin position="204"/>
        <end position="222"/>
    </location>
</feature>
<evidence type="ECO:0000259" key="15">
    <source>
        <dbReference type="PROSITE" id="PS50885"/>
    </source>
</evidence>
<dbReference type="InterPro" id="IPR013655">
    <property type="entry name" value="PAS_fold_3"/>
</dbReference>
<feature type="domain" description="PAS" evidence="14">
    <location>
        <begin position="25"/>
        <end position="76"/>
    </location>
</feature>
<dbReference type="PANTHER" id="PTHR43531">
    <property type="entry name" value="PROTEIN ICFG"/>
    <property type="match status" value="1"/>
</dbReference>
<dbReference type="Pfam" id="PF00015">
    <property type="entry name" value="MCPsignal"/>
    <property type="match status" value="1"/>
</dbReference>
<comment type="similarity">
    <text evidence="9">Belongs to the methyl-accepting chemotaxis (MCP) protein family.</text>
</comment>
<evidence type="ECO:0000256" key="9">
    <source>
        <dbReference type="ARBA" id="ARBA00029447"/>
    </source>
</evidence>
<dbReference type="GO" id="GO:0007165">
    <property type="term" value="P:signal transduction"/>
    <property type="evidence" value="ECO:0007669"/>
    <property type="project" value="UniProtKB-KW"/>
</dbReference>
<evidence type="ECO:0000256" key="6">
    <source>
        <dbReference type="ARBA" id="ARBA00022692"/>
    </source>
</evidence>
<dbReference type="SUPFAM" id="SSF55785">
    <property type="entry name" value="PYP-like sensor domain (PAS domain)"/>
    <property type="match status" value="1"/>
</dbReference>
<dbReference type="FunFam" id="3.30.450.20:FF:000046">
    <property type="entry name" value="Aerotaxis sensor receptor"/>
    <property type="match status" value="1"/>
</dbReference>
<evidence type="ECO:0000256" key="5">
    <source>
        <dbReference type="ARBA" id="ARBA00022519"/>
    </source>
</evidence>
<dbReference type="InterPro" id="IPR004089">
    <property type="entry name" value="MCPsignal_dom"/>
</dbReference>
<evidence type="ECO:0000256" key="12">
    <source>
        <dbReference type="SAM" id="Phobius"/>
    </source>
</evidence>
<evidence type="ECO:0000256" key="2">
    <source>
        <dbReference type="ARBA" id="ARBA00022475"/>
    </source>
</evidence>
<name>A0AAN1SZF7_9PROT</name>
<reference evidence="16 17" key="1">
    <citation type="submission" date="2019-03" db="EMBL/GenBank/DDBJ databases">
        <title>Complete genome sequence of Ferrigenium kumadai strain An22, a microaerophilic iron-oxidizing bacterium isolated from a paddy field soil.</title>
        <authorList>
            <person name="Watanabe T."/>
            <person name="Asakawa S."/>
        </authorList>
    </citation>
    <scope>NUCLEOTIDE SEQUENCE [LARGE SCALE GENOMIC DNA]</scope>
    <source>
        <strain evidence="16 17">An22</strain>
    </source>
</reference>
<dbReference type="SMART" id="SM00091">
    <property type="entry name" value="PAS"/>
    <property type="match status" value="1"/>
</dbReference>
<dbReference type="NCBIfam" id="TIGR00229">
    <property type="entry name" value="sensory_box"/>
    <property type="match status" value="1"/>
</dbReference>
<keyword evidence="17" id="KW-1185">Reference proteome</keyword>
<dbReference type="AlphaFoldDB" id="A0AAN1SZF7"/>
<dbReference type="CDD" id="cd06225">
    <property type="entry name" value="HAMP"/>
    <property type="match status" value="1"/>
</dbReference>
<dbReference type="RefSeq" id="WP_212786559.1">
    <property type="nucleotide sequence ID" value="NZ_AP019536.1"/>
</dbReference>
<evidence type="ECO:0000256" key="7">
    <source>
        <dbReference type="ARBA" id="ARBA00022989"/>
    </source>
</evidence>
<dbReference type="PROSITE" id="PS50112">
    <property type="entry name" value="PAS"/>
    <property type="match status" value="1"/>
</dbReference>
<proteinExistence type="inferred from homology"/>
<dbReference type="PROSITE" id="PS50885">
    <property type="entry name" value="HAMP"/>
    <property type="match status" value="1"/>
</dbReference>
<protein>
    <submittedName>
        <fullName evidence="16">Methyl-accepting chemotaxis protein</fullName>
    </submittedName>
</protein>
<dbReference type="Gene3D" id="1.10.287.950">
    <property type="entry name" value="Methyl-accepting chemotaxis protein"/>
    <property type="match status" value="1"/>
</dbReference>
<feature type="domain" description="Methyl-accepting transducer" evidence="13">
    <location>
        <begin position="281"/>
        <end position="496"/>
    </location>
</feature>
<dbReference type="GO" id="GO:0005886">
    <property type="term" value="C:plasma membrane"/>
    <property type="evidence" value="ECO:0007669"/>
    <property type="project" value="UniProtKB-SubCell"/>
</dbReference>
<comment type="subcellular location">
    <subcellularLocation>
        <location evidence="1">Cell inner membrane</location>
        <topology evidence="1">Multi-pass membrane protein</topology>
    </subcellularLocation>
</comment>
<evidence type="ECO:0000256" key="8">
    <source>
        <dbReference type="ARBA" id="ARBA00023136"/>
    </source>
</evidence>
<dbReference type="SMART" id="SM00304">
    <property type="entry name" value="HAMP"/>
    <property type="match status" value="1"/>
</dbReference>
<dbReference type="EMBL" id="AP019536">
    <property type="protein sequence ID" value="BBI98955.1"/>
    <property type="molecule type" value="Genomic_DNA"/>
</dbReference>
<dbReference type="CDD" id="cd00130">
    <property type="entry name" value="PAS"/>
    <property type="match status" value="1"/>
</dbReference>